<comment type="caution">
    <text evidence="1">The sequence shown here is derived from an EMBL/GenBank/DDBJ whole genome shotgun (WGS) entry which is preliminary data.</text>
</comment>
<gene>
    <name evidence="1" type="ORF">ACFQZP_40010</name>
</gene>
<protein>
    <submittedName>
        <fullName evidence="1">Uncharacterized protein</fullName>
    </submittedName>
</protein>
<reference evidence="2" key="1">
    <citation type="journal article" date="2019" name="Int. J. Syst. Evol. Microbiol.">
        <title>The Global Catalogue of Microorganisms (GCM) 10K type strain sequencing project: providing services to taxonomists for standard genome sequencing and annotation.</title>
        <authorList>
            <consortium name="The Broad Institute Genomics Platform"/>
            <consortium name="The Broad Institute Genome Sequencing Center for Infectious Disease"/>
            <person name="Wu L."/>
            <person name="Ma J."/>
        </authorList>
    </citation>
    <scope>NUCLEOTIDE SEQUENCE [LARGE SCALE GENOMIC DNA]</scope>
    <source>
        <strain evidence="2">CGMCC 4.7198</strain>
    </source>
</reference>
<name>A0ABW2VYY3_9ACTN</name>
<accession>A0ABW2VYY3</accession>
<proteinExistence type="predicted"/>
<dbReference type="Proteomes" id="UP001596957">
    <property type="component" value="Unassembled WGS sequence"/>
</dbReference>
<dbReference type="RefSeq" id="WP_381301703.1">
    <property type="nucleotide sequence ID" value="NZ_JBHTEC010000004.1"/>
</dbReference>
<evidence type="ECO:0000313" key="2">
    <source>
        <dbReference type="Proteomes" id="UP001596957"/>
    </source>
</evidence>
<dbReference type="EMBL" id="JBHTEC010000004">
    <property type="protein sequence ID" value="MFD0287707.1"/>
    <property type="molecule type" value="Genomic_DNA"/>
</dbReference>
<organism evidence="1 2">
    <name type="scientific">Streptomyces lutosisoli</name>
    <dbReference type="NCBI Taxonomy" id="2665721"/>
    <lineage>
        <taxon>Bacteria</taxon>
        <taxon>Bacillati</taxon>
        <taxon>Actinomycetota</taxon>
        <taxon>Actinomycetes</taxon>
        <taxon>Kitasatosporales</taxon>
        <taxon>Streptomycetaceae</taxon>
        <taxon>Streptomyces</taxon>
    </lineage>
</organism>
<sequence length="78" mass="8433">MGGLLVARSVTLDAKQEGTRRVLADAMARGDVAKARAEEARQERLEFEIDDFFGRDASEAVKDAAGLRASRRAVVRGA</sequence>
<evidence type="ECO:0000313" key="1">
    <source>
        <dbReference type="EMBL" id="MFD0287707.1"/>
    </source>
</evidence>
<keyword evidence="2" id="KW-1185">Reference proteome</keyword>